<proteinExistence type="predicted"/>
<dbReference type="Gramene" id="rna-AYBTSS11_LOCUS22189">
    <property type="protein sequence ID" value="CAJ1969301.1"/>
    <property type="gene ID" value="gene-AYBTSS11_LOCUS22189"/>
</dbReference>
<sequence length="69" mass="7653">MASEDEDALESDDGQRDRWCRVAWAGLARVWGVAEMLAVEFGGVRWLGEGMRCRTKEVVVPVCGVAGRR</sequence>
<keyword evidence="2" id="KW-1185">Reference proteome</keyword>
<reference evidence="1" key="1">
    <citation type="submission" date="2023-10" db="EMBL/GenBank/DDBJ databases">
        <authorList>
            <person name="Domelevo Entfellner J.-B."/>
        </authorList>
    </citation>
    <scope>NUCLEOTIDE SEQUENCE</scope>
</reference>
<protein>
    <submittedName>
        <fullName evidence="1">Uncharacterized protein</fullName>
    </submittedName>
</protein>
<name>A0AA86SPV9_9FABA</name>
<dbReference type="AlphaFoldDB" id="A0AA86SPV9"/>
<dbReference type="EMBL" id="OY731404">
    <property type="protein sequence ID" value="CAJ1969301.1"/>
    <property type="molecule type" value="Genomic_DNA"/>
</dbReference>
<evidence type="ECO:0000313" key="1">
    <source>
        <dbReference type="EMBL" id="CAJ1969301.1"/>
    </source>
</evidence>
<organism evidence="1 2">
    <name type="scientific">Sphenostylis stenocarpa</name>
    <dbReference type="NCBI Taxonomy" id="92480"/>
    <lineage>
        <taxon>Eukaryota</taxon>
        <taxon>Viridiplantae</taxon>
        <taxon>Streptophyta</taxon>
        <taxon>Embryophyta</taxon>
        <taxon>Tracheophyta</taxon>
        <taxon>Spermatophyta</taxon>
        <taxon>Magnoliopsida</taxon>
        <taxon>eudicotyledons</taxon>
        <taxon>Gunneridae</taxon>
        <taxon>Pentapetalae</taxon>
        <taxon>rosids</taxon>
        <taxon>fabids</taxon>
        <taxon>Fabales</taxon>
        <taxon>Fabaceae</taxon>
        <taxon>Papilionoideae</taxon>
        <taxon>50 kb inversion clade</taxon>
        <taxon>NPAAA clade</taxon>
        <taxon>indigoferoid/millettioid clade</taxon>
        <taxon>Phaseoleae</taxon>
        <taxon>Sphenostylis</taxon>
    </lineage>
</organism>
<evidence type="ECO:0000313" key="2">
    <source>
        <dbReference type="Proteomes" id="UP001189624"/>
    </source>
</evidence>
<gene>
    <name evidence="1" type="ORF">AYBTSS11_LOCUS22189</name>
</gene>
<accession>A0AA86SPV9</accession>
<dbReference type="Proteomes" id="UP001189624">
    <property type="component" value="Chromosome 7"/>
</dbReference>